<evidence type="ECO:0000313" key="1">
    <source>
        <dbReference type="EMBL" id="MBD3704819.1"/>
    </source>
</evidence>
<dbReference type="Gene3D" id="3.40.50.720">
    <property type="entry name" value="NAD(P)-binding Rossmann-like Domain"/>
    <property type="match status" value="1"/>
</dbReference>
<proteinExistence type="predicted"/>
<protein>
    <submittedName>
        <fullName evidence="1">Uncharacterized protein</fullName>
    </submittedName>
</protein>
<comment type="caution">
    <text evidence="1">The sequence shown here is derived from an EMBL/GenBank/DDBJ whole genome shotgun (WGS) entry which is preliminary data.</text>
</comment>
<reference evidence="1" key="1">
    <citation type="submission" date="2020-07" db="EMBL/GenBank/DDBJ databases">
        <title>Clinical and genomic characterization of carbapenemase-producing Enterobacterales causing secondary infections during the COVID-19 crisis at a New York City hospital.</title>
        <authorList>
            <person name="Gomez-Simmonds A."/>
            <person name="Annavajhala M.K."/>
            <person name="Uhlemann A.-C."/>
        </authorList>
    </citation>
    <scope>NUCLEOTIDE SEQUENCE</scope>
    <source>
        <strain evidence="1">NK1596</strain>
    </source>
</reference>
<dbReference type="EMBL" id="JACXTH010000002">
    <property type="protein sequence ID" value="MBD3704819.1"/>
    <property type="molecule type" value="Genomic_DNA"/>
</dbReference>
<accession>A0A927HKJ1</accession>
<organism evidence="1 2">
    <name type="scientific">Klebsiella pneumoniae</name>
    <dbReference type="NCBI Taxonomy" id="573"/>
    <lineage>
        <taxon>Bacteria</taxon>
        <taxon>Pseudomonadati</taxon>
        <taxon>Pseudomonadota</taxon>
        <taxon>Gammaproteobacteria</taxon>
        <taxon>Enterobacterales</taxon>
        <taxon>Enterobacteriaceae</taxon>
        <taxon>Klebsiella/Raoultella group</taxon>
        <taxon>Klebsiella</taxon>
        <taxon>Klebsiella pneumoniae complex</taxon>
    </lineage>
</organism>
<dbReference type="AlphaFoldDB" id="A0A927HKJ1"/>
<name>A0A927HKJ1_KLEPN</name>
<sequence length="69" mass="7522">MLQGRALKAVFALGAGVDSILSKLRDHPDMLPLSIPLFRLEDTGMGRQMQEYAVSQCSTGSAALMTIRR</sequence>
<dbReference type="Proteomes" id="UP000652007">
    <property type="component" value="Unassembled WGS sequence"/>
</dbReference>
<evidence type="ECO:0000313" key="2">
    <source>
        <dbReference type="Proteomes" id="UP000652007"/>
    </source>
</evidence>
<gene>
    <name evidence="1" type="ORF">IE990_25235</name>
</gene>